<organism evidence="1 2">
    <name type="scientific">Polytolypa hystricis (strain UAMH7299)</name>
    <dbReference type="NCBI Taxonomy" id="1447883"/>
    <lineage>
        <taxon>Eukaryota</taxon>
        <taxon>Fungi</taxon>
        <taxon>Dikarya</taxon>
        <taxon>Ascomycota</taxon>
        <taxon>Pezizomycotina</taxon>
        <taxon>Eurotiomycetes</taxon>
        <taxon>Eurotiomycetidae</taxon>
        <taxon>Onygenales</taxon>
        <taxon>Onygenales incertae sedis</taxon>
        <taxon>Polytolypa</taxon>
    </lineage>
</organism>
<comment type="caution">
    <text evidence="1">The sequence shown here is derived from an EMBL/GenBank/DDBJ whole genome shotgun (WGS) entry which is preliminary data.</text>
</comment>
<keyword evidence="2" id="KW-1185">Reference proteome</keyword>
<gene>
    <name evidence="1" type="ORF">AJ80_00058</name>
</gene>
<dbReference type="EMBL" id="PDNA01000001">
    <property type="protein sequence ID" value="PGH28168.1"/>
    <property type="molecule type" value="Genomic_DNA"/>
</dbReference>
<dbReference type="AlphaFoldDB" id="A0A2B7Z4W1"/>
<dbReference type="Proteomes" id="UP000224634">
    <property type="component" value="Unassembled WGS sequence"/>
</dbReference>
<sequence>MVTQETKCNTVFSREHDEASNTNDHLWFKTTTLAVKIGGAKHASIFKMAPPNGFSASRLSGS</sequence>
<accession>A0A2B7Z4W1</accession>
<name>A0A2B7Z4W1_POLH7</name>
<protein>
    <submittedName>
        <fullName evidence="1">Uncharacterized protein</fullName>
    </submittedName>
</protein>
<proteinExistence type="predicted"/>
<evidence type="ECO:0000313" key="2">
    <source>
        <dbReference type="Proteomes" id="UP000224634"/>
    </source>
</evidence>
<reference evidence="1 2" key="1">
    <citation type="submission" date="2017-10" db="EMBL/GenBank/DDBJ databases">
        <title>Comparative genomics in systemic dimorphic fungi from Ajellomycetaceae.</title>
        <authorList>
            <person name="Munoz J.F."/>
            <person name="Mcewen J.G."/>
            <person name="Clay O.K."/>
            <person name="Cuomo C.A."/>
        </authorList>
    </citation>
    <scope>NUCLEOTIDE SEQUENCE [LARGE SCALE GENOMIC DNA]</scope>
    <source>
        <strain evidence="1 2">UAMH7299</strain>
    </source>
</reference>
<evidence type="ECO:0000313" key="1">
    <source>
        <dbReference type="EMBL" id="PGH28168.1"/>
    </source>
</evidence>